<keyword evidence="4" id="KW-0808">Transferase</keyword>
<feature type="domain" description="Radical SAM core" evidence="10">
    <location>
        <begin position="131"/>
        <end position="367"/>
    </location>
</feature>
<dbReference type="InterPro" id="IPR007197">
    <property type="entry name" value="rSAM"/>
</dbReference>
<dbReference type="Gene3D" id="3.40.50.12160">
    <property type="entry name" value="Methylthiotransferase, N-terminal domain"/>
    <property type="match status" value="1"/>
</dbReference>
<dbReference type="InterPro" id="IPR013848">
    <property type="entry name" value="Methylthiotransferase_N"/>
</dbReference>
<dbReference type="InterPro" id="IPR005839">
    <property type="entry name" value="Methylthiotransferase"/>
</dbReference>
<evidence type="ECO:0000259" key="10">
    <source>
        <dbReference type="PROSITE" id="PS51918"/>
    </source>
</evidence>
<keyword evidence="3" id="KW-0963">Cytoplasm</keyword>
<evidence type="ECO:0000313" key="11">
    <source>
        <dbReference type="EMBL" id="ACV67600.1"/>
    </source>
</evidence>
<dbReference type="GO" id="GO:0051539">
    <property type="term" value="F:4 iron, 4 sulfur cluster binding"/>
    <property type="evidence" value="ECO:0007669"/>
    <property type="project" value="UniProtKB-KW"/>
</dbReference>
<evidence type="ECO:0000256" key="2">
    <source>
        <dbReference type="ARBA" id="ARBA00022485"/>
    </source>
</evidence>
<dbReference type="Gene3D" id="3.80.30.20">
    <property type="entry name" value="tm_1862 like domain"/>
    <property type="match status" value="1"/>
</dbReference>
<dbReference type="SMART" id="SM00729">
    <property type="entry name" value="Elp3"/>
    <property type="match status" value="1"/>
</dbReference>
<keyword evidence="12" id="KW-1185">Reference proteome</keyword>
<dbReference type="GO" id="GO:0035599">
    <property type="term" value="F:aspartic acid methylthiotransferase activity"/>
    <property type="evidence" value="ECO:0007669"/>
    <property type="project" value="TreeGrafter"/>
</dbReference>
<dbReference type="GO" id="GO:0005829">
    <property type="term" value="C:cytosol"/>
    <property type="evidence" value="ECO:0007669"/>
    <property type="project" value="TreeGrafter"/>
</dbReference>
<dbReference type="EMBL" id="CP001734">
    <property type="protein sequence ID" value="ACV67600.1"/>
    <property type="molecule type" value="Genomic_DNA"/>
</dbReference>
<keyword evidence="5" id="KW-0949">S-adenosyl-L-methionine</keyword>
<dbReference type="SUPFAM" id="SSF102114">
    <property type="entry name" value="Radical SAM enzymes"/>
    <property type="match status" value="1"/>
</dbReference>
<dbReference type="SFLD" id="SFLDG01082">
    <property type="entry name" value="B12-binding_domain_containing"/>
    <property type="match status" value="1"/>
</dbReference>
<dbReference type="InterPro" id="IPR020612">
    <property type="entry name" value="Methylthiotransferase_CS"/>
</dbReference>
<dbReference type="Proteomes" id="UP000001052">
    <property type="component" value="Chromosome"/>
</dbReference>
<evidence type="ECO:0000256" key="6">
    <source>
        <dbReference type="ARBA" id="ARBA00022723"/>
    </source>
</evidence>
<dbReference type="HOGENOM" id="CLU_018697_1_0_7"/>
<sequence length="431" mass="47931">MSEPRFALHTLGCKVNQYESQALREAWLQRGYREASTDEVPEWIVVNSCAVTSGAVQDTRKLVRKLHRNHPEAAIVVTGCAAQVFTEEMAALPGVLRTVPQQAKADLCVGPDALHFACREADHFPEFPVTASSRARGLLKVQDGCSHGCTYCIVPHTRGPAVTRSPEKSLAEARHLFRGGLRELSVSGINLRQYGRDLTPPLDFWDFLAWLDANLATEWAGRARLRLSSLEPSELTDKALDTLRRCRLVAPHLHLSLQSGSPEILRRMGRGHYHPDTIRTFVDRLQEIWPHFGLGADFLLGFPGEDDAAFETTAALVRDLPFTYGHVFPYSPRPGTPAATFTDQVAEPIKRERCAILRSILEDKRTAFLQQQAQRDHIPFIVEKHPAQGISDTYVPCREISGAAPAVRSLVQARPVGWDDKGLLVQLETTA</sequence>
<dbReference type="GO" id="GO:0046872">
    <property type="term" value="F:metal ion binding"/>
    <property type="evidence" value="ECO:0007669"/>
    <property type="project" value="UniProtKB-KW"/>
</dbReference>
<evidence type="ECO:0000256" key="5">
    <source>
        <dbReference type="ARBA" id="ARBA00022691"/>
    </source>
</evidence>
<proteinExistence type="predicted"/>
<dbReference type="Pfam" id="PF04055">
    <property type="entry name" value="Radical_SAM"/>
    <property type="match status" value="1"/>
</dbReference>
<evidence type="ECO:0000256" key="8">
    <source>
        <dbReference type="ARBA" id="ARBA00023014"/>
    </source>
</evidence>
<evidence type="ECO:0000259" key="9">
    <source>
        <dbReference type="PROSITE" id="PS51449"/>
    </source>
</evidence>
<evidence type="ECO:0000313" key="12">
    <source>
        <dbReference type="Proteomes" id="UP000001052"/>
    </source>
</evidence>
<keyword evidence="7" id="KW-0408">Iron</keyword>
<name>C8WZX5_DESRD</name>
<reference evidence="12" key="1">
    <citation type="submission" date="2009-09" db="EMBL/GenBank/DDBJ databases">
        <title>The complete chromosome of Desulfohalobium retbaense DSM 5692.</title>
        <authorList>
            <consortium name="US DOE Joint Genome Institute (JGI-PGF)"/>
            <person name="Lucas S."/>
            <person name="Copeland A."/>
            <person name="Lapidus A."/>
            <person name="Glavina del Rio T."/>
            <person name="Dalin E."/>
            <person name="Tice H."/>
            <person name="Bruce D."/>
            <person name="Goodwin L."/>
            <person name="Pitluck S."/>
            <person name="Kyrpides N."/>
            <person name="Mavromatis K."/>
            <person name="Ivanova N."/>
            <person name="Mikhailova N."/>
            <person name="Munk A.C."/>
            <person name="Brettin T."/>
            <person name="Detter J.C."/>
            <person name="Han C."/>
            <person name="Tapia R."/>
            <person name="Larimer F."/>
            <person name="Land M."/>
            <person name="Hauser L."/>
            <person name="Markowitz V."/>
            <person name="Cheng J.-F."/>
            <person name="Hugenholtz P."/>
            <person name="Woyke T."/>
            <person name="Wu D."/>
            <person name="Spring S."/>
            <person name="Klenk H.-P."/>
            <person name="Eisen J.A."/>
        </authorList>
    </citation>
    <scope>NUCLEOTIDE SEQUENCE [LARGE SCALE GENOMIC DNA]</scope>
    <source>
        <strain evidence="12">DSM 5692</strain>
    </source>
</reference>
<dbReference type="RefSeq" id="WP_015750759.1">
    <property type="nucleotide sequence ID" value="NC_013223.1"/>
</dbReference>
<keyword evidence="8" id="KW-0411">Iron-sulfur</keyword>
<dbReference type="GO" id="GO:0006400">
    <property type="term" value="P:tRNA modification"/>
    <property type="evidence" value="ECO:0007669"/>
    <property type="project" value="InterPro"/>
</dbReference>
<dbReference type="InterPro" id="IPR005840">
    <property type="entry name" value="Ribosomal_uS12_MeSTrfase_RimO"/>
</dbReference>
<dbReference type="PANTHER" id="PTHR43837:SF1">
    <property type="entry name" value="RIBOSOMAL PROTEIN US12 METHYLTHIOTRANSFERASE RIMO"/>
    <property type="match status" value="1"/>
</dbReference>
<organism evidence="11 12">
    <name type="scientific">Desulfohalobium retbaense (strain ATCC 49708 / DSM 5692 / JCM 16813 / HR100)</name>
    <dbReference type="NCBI Taxonomy" id="485915"/>
    <lineage>
        <taxon>Bacteria</taxon>
        <taxon>Pseudomonadati</taxon>
        <taxon>Thermodesulfobacteriota</taxon>
        <taxon>Desulfovibrionia</taxon>
        <taxon>Desulfovibrionales</taxon>
        <taxon>Desulfohalobiaceae</taxon>
        <taxon>Desulfohalobium</taxon>
    </lineage>
</organism>
<dbReference type="CDD" id="cd01335">
    <property type="entry name" value="Radical_SAM"/>
    <property type="match status" value="1"/>
</dbReference>
<evidence type="ECO:0000256" key="7">
    <source>
        <dbReference type="ARBA" id="ARBA00023004"/>
    </source>
</evidence>
<dbReference type="PROSITE" id="PS51918">
    <property type="entry name" value="RADICAL_SAM"/>
    <property type="match status" value="1"/>
</dbReference>
<dbReference type="NCBIfam" id="TIGR00089">
    <property type="entry name" value="MiaB/RimO family radical SAM methylthiotransferase"/>
    <property type="match status" value="1"/>
</dbReference>
<accession>C8WZX5</accession>
<evidence type="ECO:0000256" key="3">
    <source>
        <dbReference type="ARBA" id="ARBA00022490"/>
    </source>
</evidence>
<keyword evidence="2" id="KW-0004">4Fe-4S</keyword>
<dbReference type="PROSITE" id="PS01278">
    <property type="entry name" value="MTTASE_RADICAL"/>
    <property type="match status" value="1"/>
</dbReference>
<protein>
    <submittedName>
        <fullName evidence="11">RNA modification enzyme, MiaB family</fullName>
    </submittedName>
</protein>
<evidence type="ECO:0000256" key="1">
    <source>
        <dbReference type="ARBA" id="ARBA00001966"/>
    </source>
</evidence>
<dbReference type="InterPro" id="IPR038135">
    <property type="entry name" value="Methylthiotransferase_N_sf"/>
</dbReference>
<dbReference type="Pfam" id="PF00919">
    <property type="entry name" value="UPF0004"/>
    <property type="match status" value="1"/>
</dbReference>
<dbReference type="PANTHER" id="PTHR43837">
    <property type="entry name" value="RIBOSOMAL PROTEIN S12 METHYLTHIOTRANSFERASE RIMO"/>
    <property type="match status" value="1"/>
</dbReference>
<dbReference type="SFLD" id="SFLDS00029">
    <property type="entry name" value="Radical_SAM"/>
    <property type="match status" value="1"/>
</dbReference>
<dbReference type="PROSITE" id="PS51449">
    <property type="entry name" value="MTTASE_N"/>
    <property type="match status" value="1"/>
</dbReference>
<dbReference type="eggNOG" id="COG0621">
    <property type="taxonomic scope" value="Bacteria"/>
</dbReference>
<reference evidence="11 12" key="2">
    <citation type="journal article" date="2010" name="Stand. Genomic Sci.">
        <title>Complete genome sequence of Desulfohalobium retbaense type strain (HR(100)).</title>
        <authorList>
            <person name="Spring S."/>
            <person name="Nolan M."/>
            <person name="Lapidus A."/>
            <person name="Glavina Del Rio T."/>
            <person name="Copeland A."/>
            <person name="Tice H."/>
            <person name="Cheng J.F."/>
            <person name="Lucas S."/>
            <person name="Land M."/>
            <person name="Chen F."/>
            <person name="Bruce D."/>
            <person name="Goodwin L."/>
            <person name="Pitluck S."/>
            <person name="Ivanova N."/>
            <person name="Mavromatis K."/>
            <person name="Mikhailova N."/>
            <person name="Pati A."/>
            <person name="Chen A."/>
            <person name="Palaniappan K."/>
            <person name="Hauser L."/>
            <person name="Chang Y.J."/>
            <person name="Jeffries C.D."/>
            <person name="Munk C."/>
            <person name="Kiss H."/>
            <person name="Chain P."/>
            <person name="Han C."/>
            <person name="Brettin T."/>
            <person name="Detter J.C."/>
            <person name="Schuler E."/>
            <person name="Goker M."/>
            <person name="Rohde M."/>
            <person name="Bristow J."/>
            <person name="Eisen J.A."/>
            <person name="Markowitz V."/>
            <person name="Hugenholtz P."/>
            <person name="Kyrpides N.C."/>
            <person name="Klenk H.P."/>
        </authorList>
    </citation>
    <scope>NUCLEOTIDE SEQUENCE [LARGE SCALE GENOMIC DNA]</scope>
    <source>
        <strain evidence="11 12">DSM 5692</strain>
    </source>
</reference>
<dbReference type="AlphaFoldDB" id="C8WZX5"/>
<dbReference type="InterPro" id="IPR023404">
    <property type="entry name" value="rSAM_horseshoe"/>
</dbReference>
<feature type="domain" description="MTTase N-terminal" evidence="9">
    <location>
        <begin position="4"/>
        <end position="119"/>
    </location>
</feature>
<dbReference type="STRING" id="485915.Dret_0298"/>
<dbReference type="InterPro" id="IPR006638">
    <property type="entry name" value="Elp3/MiaA/NifB-like_rSAM"/>
</dbReference>
<evidence type="ECO:0000256" key="4">
    <source>
        <dbReference type="ARBA" id="ARBA00022679"/>
    </source>
</evidence>
<dbReference type="InterPro" id="IPR058240">
    <property type="entry name" value="rSAM_sf"/>
</dbReference>
<gene>
    <name evidence="11" type="ordered locus">Dret_0298</name>
</gene>
<keyword evidence="6" id="KW-0479">Metal-binding</keyword>
<dbReference type="KEGG" id="drt:Dret_0298"/>
<comment type="cofactor">
    <cofactor evidence="1">
        <name>[4Fe-4S] cluster</name>
        <dbReference type="ChEBI" id="CHEBI:49883"/>
    </cofactor>
</comment>